<proteinExistence type="predicted"/>
<dbReference type="RefSeq" id="WP_094438200.1">
    <property type="nucleotide sequence ID" value="NZ_NKDB02000002.1"/>
</dbReference>
<sequence>MTIVVPGGASGAASSATLKSLTASVAKWLNRTDLDPVLADFVRLAEAEFARDTRLRSSFQVALVDGYAAAGEVALPSDLLELKELTMAGRVLRELPYDDWRNVRGGDFFARVGEVVHITGKPEGAYTITYLQKLPELAFATDSNWLLREHFDMYLWKCCEIGSVYLRDAEAAVGYGTKYEAAAQQLLQAVNQHAWGGAPLAVLAPGVV</sequence>
<comment type="caution">
    <text evidence="1">The sequence shown here is derived from an EMBL/GenBank/DDBJ whole genome shotgun (WGS) entry which is preliminary data.</text>
</comment>
<accession>A0A3R7IT14</accession>
<dbReference type="Pfam" id="PF24175">
    <property type="entry name" value="SU10_adaptor"/>
    <property type="match status" value="1"/>
</dbReference>
<name>A0A3R7IT14_9BURK</name>
<dbReference type="Proteomes" id="UP000216225">
    <property type="component" value="Unassembled WGS sequence"/>
</dbReference>
<dbReference type="InterPro" id="IPR056209">
    <property type="entry name" value="SU10_adaptor"/>
</dbReference>
<gene>
    <name evidence="1" type="ORF">CE154_011485</name>
</gene>
<evidence type="ECO:0000313" key="1">
    <source>
        <dbReference type="EMBL" id="RKJ96638.1"/>
    </source>
</evidence>
<evidence type="ECO:0000313" key="2">
    <source>
        <dbReference type="Proteomes" id="UP000216225"/>
    </source>
</evidence>
<reference evidence="1 2" key="1">
    <citation type="submission" date="2018-09" db="EMBL/GenBank/DDBJ databases">
        <title>Genome comparison of Alicycliphilus sp. BQ1, a polyurethanolytic bacterium, with its closest phylogenetic relatives Alicycliphilus denitrificans BC and K601, unable to attack polyurethane.</title>
        <authorList>
            <person name="Loza-Tavera H."/>
            <person name="Lozano L."/>
            <person name="Cevallos M."/>
            <person name="Maya-Lucas O."/>
            <person name="Garcia-Mena J."/>
            <person name="Hernandez J."/>
        </authorList>
    </citation>
    <scope>NUCLEOTIDE SEQUENCE [LARGE SCALE GENOMIC DNA]</scope>
    <source>
        <strain evidence="1 2">BQ1</strain>
    </source>
</reference>
<dbReference type="AlphaFoldDB" id="A0A3R7IT14"/>
<protein>
    <submittedName>
        <fullName evidence="1">Uncharacterized protein</fullName>
    </submittedName>
</protein>
<organism evidence="1 2">
    <name type="scientific">Alicycliphilus denitrificans</name>
    <dbReference type="NCBI Taxonomy" id="179636"/>
    <lineage>
        <taxon>Bacteria</taxon>
        <taxon>Pseudomonadati</taxon>
        <taxon>Pseudomonadota</taxon>
        <taxon>Betaproteobacteria</taxon>
        <taxon>Burkholderiales</taxon>
        <taxon>Comamonadaceae</taxon>
        <taxon>Alicycliphilus</taxon>
    </lineage>
</organism>
<dbReference type="EMBL" id="NKDB02000002">
    <property type="protein sequence ID" value="RKJ96638.1"/>
    <property type="molecule type" value="Genomic_DNA"/>
</dbReference>